<proteinExistence type="predicted"/>
<reference evidence="1" key="1">
    <citation type="submission" date="2023-10" db="EMBL/GenBank/DDBJ databases">
        <title>Genome assembly of Pristionchus species.</title>
        <authorList>
            <person name="Yoshida K."/>
            <person name="Sommer R.J."/>
        </authorList>
    </citation>
    <scope>NUCLEOTIDE SEQUENCE</scope>
    <source>
        <strain evidence="1">RS5133</strain>
    </source>
</reference>
<gene>
    <name evidence="1" type="ORF">PFISCL1PPCAC_23356</name>
</gene>
<organism evidence="1 2">
    <name type="scientific">Pristionchus fissidentatus</name>
    <dbReference type="NCBI Taxonomy" id="1538716"/>
    <lineage>
        <taxon>Eukaryota</taxon>
        <taxon>Metazoa</taxon>
        <taxon>Ecdysozoa</taxon>
        <taxon>Nematoda</taxon>
        <taxon>Chromadorea</taxon>
        <taxon>Rhabditida</taxon>
        <taxon>Rhabditina</taxon>
        <taxon>Diplogasteromorpha</taxon>
        <taxon>Diplogasteroidea</taxon>
        <taxon>Neodiplogasteridae</taxon>
        <taxon>Pristionchus</taxon>
    </lineage>
</organism>
<feature type="non-terminal residue" evidence="1">
    <location>
        <position position="1"/>
    </location>
</feature>
<evidence type="ECO:0000313" key="2">
    <source>
        <dbReference type="Proteomes" id="UP001432322"/>
    </source>
</evidence>
<dbReference type="AlphaFoldDB" id="A0AAV5WIY7"/>
<protein>
    <submittedName>
        <fullName evidence="1">Uncharacterized protein</fullName>
    </submittedName>
</protein>
<keyword evidence="2" id="KW-1185">Reference proteome</keyword>
<sequence>LWIALMMRRMRPADDFAYNYNLKYASLNSPDNEWFDCPIDGRKRFAKTTAKLVESAAYAITNFKREIGLQAMIELHEHLGNAETYCVYCQILTGGREEFYAHLVSSFHMNKFAKEPARFDLFTLVVNVYRKDLV</sequence>
<comment type="caution">
    <text evidence="1">The sequence shown here is derived from an EMBL/GenBank/DDBJ whole genome shotgun (WGS) entry which is preliminary data.</text>
</comment>
<accession>A0AAV5WIY7</accession>
<evidence type="ECO:0000313" key="1">
    <source>
        <dbReference type="EMBL" id="GMT32059.1"/>
    </source>
</evidence>
<name>A0AAV5WIY7_9BILA</name>
<dbReference type="EMBL" id="BTSY01000006">
    <property type="protein sequence ID" value="GMT32059.1"/>
    <property type="molecule type" value="Genomic_DNA"/>
</dbReference>
<dbReference type="Proteomes" id="UP001432322">
    <property type="component" value="Unassembled WGS sequence"/>
</dbReference>